<keyword evidence="2" id="KW-1185">Reference proteome</keyword>
<dbReference type="SUPFAM" id="SSF111331">
    <property type="entry name" value="NAD kinase/diacylglycerol kinase-like"/>
    <property type="match status" value="1"/>
</dbReference>
<dbReference type="InterPro" id="IPR016064">
    <property type="entry name" value="NAD/diacylglycerol_kinase_sf"/>
</dbReference>
<reference evidence="1 2" key="1">
    <citation type="submission" date="2017-02" db="EMBL/GenBank/DDBJ databases">
        <authorList>
            <person name="Peterson S.W."/>
        </authorList>
    </citation>
    <scope>NUCLEOTIDE SEQUENCE [LARGE SCALE GENOMIC DNA]</scope>
    <source>
        <strain evidence="1 2">ATCC 700028</strain>
    </source>
</reference>
<dbReference type="AlphaFoldDB" id="A0A1T4LQX4"/>
<protein>
    <submittedName>
        <fullName evidence="1">Uncharacterized protein</fullName>
    </submittedName>
</protein>
<dbReference type="Gene3D" id="2.60.200.40">
    <property type="match status" value="1"/>
</dbReference>
<dbReference type="EMBL" id="FUWX01000007">
    <property type="protein sequence ID" value="SJZ57130.1"/>
    <property type="molecule type" value="Genomic_DNA"/>
</dbReference>
<accession>A0A1T4LQX4</accession>
<proteinExistence type="predicted"/>
<name>A0A1T4LQX4_9FUSO</name>
<dbReference type="STRING" id="180163.SAMN02745174_00931"/>
<evidence type="ECO:0000313" key="1">
    <source>
        <dbReference type="EMBL" id="SJZ57130.1"/>
    </source>
</evidence>
<gene>
    <name evidence="1" type="ORF">SAMN02745174_00931</name>
</gene>
<evidence type="ECO:0000313" key="2">
    <source>
        <dbReference type="Proteomes" id="UP000191153"/>
    </source>
</evidence>
<sequence>MKKACKKIINSKGEKIDLGVVNNDYFINIASLGIFSEVSQGTSILLKKKIGKLAYNASLKDGYFK</sequence>
<dbReference type="Proteomes" id="UP000191153">
    <property type="component" value="Unassembled WGS sequence"/>
</dbReference>
<dbReference type="OrthoDB" id="142078at2"/>
<organism evidence="1 2">
    <name type="scientific">Cetobacterium ceti</name>
    <dbReference type="NCBI Taxonomy" id="180163"/>
    <lineage>
        <taxon>Bacteria</taxon>
        <taxon>Fusobacteriati</taxon>
        <taxon>Fusobacteriota</taxon>
        <taxon>Fusobacteriia</taxon>
        <taxon>Fusobacteriales</taxon>
        <taxon>Fusobacteriaceae</taxon>
        <taxon>Cetobacterium</taxon>
    </lineage>
</organism>
<dbReference type="RefSeq" id="WP_078693450.1">
    <property type="nucleotide sequence ID" value="NZ_FUWX01000007.1"/>
</dbReference>